<feature type="chain" id="PRO_5006936236" description="Cytochrome P460 domain-containing protein" evidence="1">
    <location>
        <begin position="22"/>
        <end position="183"/>
    </location>
</feature>
<dbReference type="Pfam" id="PF16694">
    <property type="entry name" value="Cytochrome_P460"/>
    <property type="match status" value="1"/>
</dbReference>
<evidence type="ECO:0000259" key="2">
    <source>
        <dbReference type="Pfam" id="PF16694"/>
    </source>
</evidence>
<name>A0A0W7WFX5_9RHOB</name>
<dbReference type="Proteomes" id="UP000054396">
    <property type="component" value="Unassembled WGS sequence"/>
</dbReference>
<keyword evidence="4" id="KW-1185">Reference proteome</keyword>
<dbReference type="STRING" id="1685382.AVJ23_17425"/>
<proteinExistence type="predicted"/>
<evidence type="ECO:0000313" key="4">
    <source>
        <dbReference type="Proteomes" id="UP000054396"/>
    </source>
</evidence>
<protein>
    <recommendedName>
        <fullName evidence="2">Cytochrome P460 domain-containing protein</fullName>
    </recommendedName>
</protein>
<feature type="signal peptide" evidence="1">
    <location>
        <begin position="1"/>
        <end position="21"/>
    </location>
</feature>
<organism evidence="3 4">
    <name type="scientific">Pseudoponticoccus marisrubri</name>
    <dbReference type="NCBI Taxonomy" id="1685382"/>
    <lineage>
        <taxon>Bacteria</taxon>
        <taxon>Pseudomonadati</taxon>
        <taxon>Pseudomonadota</taxon>
        <taxon>Alphaproteobacteria</taxon>
        <taxon>Rhodobacterales</taxon>
        <taxon>Roseobacteraceae</taxon>
        <taxon>Pseudoponticoccus</taxon>
    </lineage>
</organism>
<evidence type="ECO:0000256" key="1">
    <source>
        <dbReference type="SAM" id="SignalP"/>
    </source>
</evidence>
<dbReference type="EMBL" id="LPXO01000013">
    <property type="protein sequence ID" value="KUF09423.1"/>
    <property type="molecule type" value="Genomic_DNA"/>
</dbReference>
<gene>
    <name evidence="3" type="ORF">AVJ23_17425</name>
</gene>
<dbReference type="RefSeq" id="WP_058863499.1">
    <property type="nucleotide sequence ID" value="NZ_LPXO01000013.1"/>
</dbReference>
<sequence length="183" mass="19181">MTRATSTLAALAMGAAVMASAQEAPFGAEDDIDYAAQLWEAMADAGLVGDGAVLAAPYEGVEPHGLMLETFYTTTEIDGHEGALVVKRNYGPAGVTADEVLADPAGHLAAVTVMFQREEGYDAETRDWFYAKYLPDGTLDRNPKDMALAGLVGKNADAGCIACHAGAAPDYLFTTDAMLPGMR</sequence>
<evidence type="ECO:0000313" key="3">
    <source>
        <dbReference type="EMBL" id="KUF09423.1"/>
    </source>
</evidence>
<keyword evidence="1" id="KW-0732">Signal</keyword>
<reference evidence="3 4" key="1">
    <citation type="submission" date="2015-12" db="EMBL/GenBank/DDBJ databases">
        <authorList>
            <person name="Shamseldin A."/>
            <person name="Moawad H."/>
            <person name="Abd El-Rahim W.M."/>
            <person name="Sadowsky M.J."/>
        </authorList>
    </citation>
    <scope>NUCLEOTIDE SEQUENCE [LARGE SCALE GENOMIC DNA]</scope>
    <source>
        <strain evidence="3 4">SJ5A-1</strain>
    </source>
</reference>
<dbReference type="OrthoDB" id="5801419at2"/>
<feature type="domain" description="Cytochrome P460" evidence="2">
    <location>
        <begin position="80"/>
        <end position="174"/>
    </location>
</feature>
<dbReference type="InterPro" id="IPR038142">
    <property type="entry name" value="Cytochrome_P460_sp"/>
</dbReference>
<dbReference type="InterPro" id="IPR032033">
    <property type="entry name" value="Cytochrome_P460"/>
</dbReference>
<dbReference type="Gene3D" id="3.50.70.20">
    <property type="entry name" value="Cytochrome P460"/>
    <property type="match status" value="1"/>
</dbReference>
<comment type="caution">
    <text evidence="3">The sequence shown here is derived from an EMBL/GenBank/DDBJ whole genome shotgun (WGS) entry which is preliminary data.</text>
</comment>
<dbReference type="AlphaFoldDB" id="A0A0W7WFX5"/>
<dbReference type="CDD" id="cd20716">
    <property type="entry name" value="cyt_P460_fam"/>
    <property type="match status" value="1"/>
</dbReference>
<accession>A0A0W7WFX5</accession>